<name>A0ABY6D4H3_9BACT</name>
<evidence type="ECO:0000256" key="1">
    <source>
        <dbReference type="SAM" id="Phobius"/>
    </source>
</evidence>
<reference evidence="2" key="1">
    <citation type="submission" date="2022-10" db="EMBL/GenBank/DDBJ databases">
        <title>Comparative genomics and taxonomic characterization of three novel marine species of genus Reichenbachiella exhibiting antioxidant and polysaccharide degradation activities.</title>
        <authorList>
            <person name="Muhammad N."/>
            <person name="Lee Y.-J."/>
            <person name="Ko J."/>
            <person name="Kim S.-G."/>
        </authorList>
    </citation>
    <scope>NUCLEOTIDE SEQUENCE</scope>
    <source>
        <strain evidence="2">Wsw4-B4</strain>
    </source>
</reference>
<keyword evidence="1" id="KW-0472">Membrane</keyword>
<evidence type="ECO:0000313" key="3">
    <source>
        <dbReference type="Proteomes" id="UP001062165"/>
    </source>
</evidence>
<sequence>MKLVIKSLSFLGLAFTAIPSFFVLAGSLSIEMYKTLMLVGTGMWLLTAPFWIFNKKENA</sequence>
<keyword evidence="1" id="KW-1133">Transmembrane helix</keyword>
<protein>
    <submittedName>
        <fullName evidence="2">Uncharacterized protein</fullName>
    </submittedName>
</protein>
<evidence type="ECO:0000313" key="2">
    <source>
        <dbReference type="EMBL" id="UXX81041.1"/>
    </source>
</evidence>
<dbReference type="EMBL" id="CP106735">
    <property type="protein sequence ID" value="UXX81041.1"/>
    <property type="molecule type" value="Genomic_DNA"/>
</dbReference>
<proteinExistence type="predicted"/>
<organism evidence="2 3">
    <name type="scientific">Reichenbachiella carrageenanivorans</name>
    <dbReference type="NCBI Taxonomy" id="2979869"/>
    <lineage>
        <taxon>Bacteria</taxon>
        <taxon>Pseudomonadati</taxon>
        <taxon>Bacteroidota</taxon>
        <taxon>Cytophagia</taxon>
        <taxon>Cytophagales</taxon>
        <taxon>Reichenbachiellaceae</taxon>
        <taxon>Reichenbachiella</taxon>
    </lineage>
</organism>
<accession>A0ABY6D4H3</accession>
<dbReference type="RefSeq" id="WP_263052770.1">
    <property type="nucleotide sequence ID" value="NZ_CP106735.1"/>
</dbReference>
<dbReference type="Proteomes" id="UP001062165">
    <property type="component" value="Chromosome"/>
</dbReference>
<keyword evidence="3" id="KW-1185">Reference proteome</keyword>
<keyword evidence="1" id="KW-0812">Transmembrane</keyword>
<feature type="transmembrane region" description="Helical" evidence="1">
    <location>
        <begin position="35"/>
        <end position="53"/>
    </location>
</feature>
<gene>
    <name evidence="2" type="ORF">N7E81_08005</name>
</gene>